<feature type="compositionally biased region" description="Polar residues" evidence="5">
    <location>
        <begin position="287"/>
        <end position="318"/>
    </location>
</feature>
<evidence type="ECO:0000256" key="6">
    <source>
        <dbReference type="SAM" id="Phobius"/>
    </source>
</evidence>
<feature type="region of interest" description="Disordered" evidence="5">
    <location>
        <begin position="272"/>
        <end position="361"/>
    </location>
</feature>
<evidence type="ECO:0000313" key="8">
    <source>
        <dbReference type="EMBL" id="BBH88717.1"/>
    </source>
</evidence>
<feature type="domain" description="Protein kinase" evidence="7">
    <location>
        <begin position="12"/>
        <end position="267"/>
    </location>
</feature>
<accession>A0A455SK08</accession>
<proteinExistence type="predicted"/>
<gene>
    <name evidence="8" type="ORF">KTC_34680</name>
</gene>
<feature type="transmembrane region" description="Helical" evidence="6">
    <location>
        <begin position="383"/>
        <end position="406"/>
    </location>
</feature>
<organism evidence="8">
    <name type="scientific">Thermosporothrix sp. COM3</name>
    <dbReference type="NCBI Taxonomy" id="2490863"/>
    <lineage>
        <taxon>Bacteria</taxon>
        <taxon>Bacillati</taxon>
        <taxon>Chloroflexota</taxon>
        <taxon>Ktedonobacteria</taxon>
        <taxon>Ktedonobacterales</taxon>
        <taxon>Thermosporotrichaceae</taxon>
        <taxon>Thermosporothrix</taxon>
    </lineage>
</organism>
<evidence type="ECO:0000256" key="3">
    <source>
        <dbReference type="ARBA" id="ARBA00022777"/>
    </source>
</evidence>
<evidence type="ECO:0000256" key="4">
    <source>
        <dbReference type="ARBA" id="ARBA00022840"/>
    </source>
</evidence>
<evidence type="ECO:0000256" key="5">
    <source>
        <dbReference type="SAM" id="MobiDB-lite"/>
    </source>
</evidence>
<feature type="compositionally biased region" description="Polar residues" evidence="5">
    <location>
        <begin position="328"/>
        <end position="344"/>
    </location>
</feature>
<name>A0A455SK08_9CHLR</name>
<keyword evidence="6" id="KW-1133">Transmembrane helix</keyword>
<keyword evidence="1" id="KW-0808">Transferase</keyword>
<dbReference type="AlphaFoldDB" id="A0A455SK08"/>
<dbReference type="PANTHER" id="PTHR43289:SF34">
    <property type="entry name" value="SERINE_THREONINE-PROTEIN KINASE YBDM-RELATED"/>
    <property type="match status" value="1"/>
</dbReference>
<dbReference type="InterPro" id="IPR008271">
    <property type="entry name" value="Ser/Thr_kinase_AS"/>
</dbReference>
<dbReference type="Gene3D" id="1.10.510.10">
    <property type="entry name" value="Transferase(Phosphotransferase) domain 1"/>
    <property type="match status" value="1"/>
</dbReference>
<dbReference type="InterPro" id="IPR000719">
    <property type="entry name" value="Prot_kinase_dom"/>
</dbReference>
<dbReference type="Pfam" id="PF00069">
    <property type="entry name" value="Pkinase"/>
    <property type="match status" value="1"/>
</dbReference>
<feature type="region of interest" description="Disordered" evidence="5">
    <location>
        <begin position="423"/>
        <end position="459"/>
    </location>
</feature>
<dbReference type="PROSITE" id="PS50011">
    <property type="entry name" value="PROTEIN_KINASE_DOM"/>
    <property type="match status" value="1"/>
</dbReference>
<dbReference type="GO" id="GO:0005524">
    <property type="term" value="F:ATP binding"/>
    <property type="evidence" value="ECO:0007669"/>
    <property type="project" value="UniProtKB-KW"/>
</dbReference>
<dbReference type="PANTHER" id="PTHR43289">
    <property type="entry name" value="MITOGEN-ACTIVATED PROTEIN KINASE KINASE KINASE 20-RELATED"/>
    <property type="match status" value="1"/>
</dbReference>
<evidence type="ECO:0000256" key="2">
    <source>
        <dbReference type="ARBA" id="ARBA00022741"/>
    </source>
</evidence>
<feature type="compositionally biased region" description="Low complexity" evidence="5">
    <location>
        <begin position="423"/>
        <end position="433"/>
    </location>
</feature>
<keyword evidence="3" id="KW-0418">Kinase</keyword>
<dbReference type="SMART" id="SM00220">
    <property type="entry name" value="S_TKc"/>
    <property type="match status" value="1"/>
</dbReference>
<dbReference type="SUPFAM" id="SSF56112">
    <property type="entry name" value="Protein kinase-like (PK-like)"/>
    <property type="match status" value="1"/>
</dbReference>
<keyword evidence="2" id="KW-0547">Nucleotide-binding</keyword>
<protein>
    <recommendedName>
        <fullName evidence="7">Protein kinase domain-containing protein</fullName>
    </recommendedName>
</protein>
<dbReference type="Gene3D" id="3.30.200.20">
    <property type="entry name" value="Phosphorylase Kinase, domain 1"/>
    <property type="match status" value="1"/>
</dbReference>
<dbReference type="GO" id="GO:0004674">
    <property type="term" value="F:protein serine/threonine kinase activity"/>
    <property type="evidence" value="ECO:0007669"/>
    <property type="project" value="TreeGrafter"/>
</dbReference>
<dbReference type="EMBL" id="AP019376">
    <property type="protein sequence ID" value="BBH88717.1"/>
    <property type="molecule type" value="Genomic_DNA"/>
</dbReference>
<feature type="compositionally biased region" description="Polar residues" evidence="5">
    <location>
        <begin position="438"/>
        <end position="451"/>
    </location>
</feature>
<dbReference type="PROSITE" id="PS00108">
    <property type="entry name" value="PROTEIN_KINASE_ST"/>
    <property type="match status" value="1"/>
</dbReference>
<evidence type="ECO:0000259" key="7">
    <source>
        <dbReference type="PROSITE" id="PS50011"/>
    </source>
</evidence>
<keyword evidence="6" id="KW-0812">Transmembrane</keyword>
<dbReference type="InterPro" id="IPR011009">
    <property type="entry name" value="Kinase-like_dom_sf"/>
</dbReference>
<dbReference type="CDD" id="cd14014">
    <property type="entry name" value="STKc_PknB_like"/>
    <property type="match status" value="1"/>
</dbReference>
<keyword evidence="6" id="KW-0472">Membrane</keyword>
<reference evidence="8" key="1">
    <citation type="submission" date="2018-12" db="EMBL/GenBank/DDBJ databases">
        <title>Novel natural products biosynthetic potential of the class Ktedonobacteria.</title>
        <authorList>
            <person name="Zheng Y."/>
            <person name="Saitou A."/>
            <person name="Wang C.M."/>
            <person name="Toyoda A."/>
            <person name="Minakuchi Y."/>
            <person name="Sekiguchi Y."/>
            <person name="Ueda K."/>
            <person name="Takano H."/>
            <person name="Sakai Y."/>
            <person name="Yokota A."/>
            <person name="Yabe S."/>
        </authorList>
    </citation>
    <scope>NUCLEOTIDE SEQUENCE</scope>
    <source>
        <strain evidence="8">COM3</strain>
    </source>
</reference>
<keyword evidence="4" id="KW-0067">ATP-binding</keyword>
<evidence type="ECO:0000256" key="1">
    <source>
        <dbReference type="ARBA" id="ARBA00022679"/>
    </source>
</evidence>
<sequence>MNAFIGKQIGNYKIIRMLGSGGLADVYLGEHSYLNTQAAIKMLQTRLVSEQVQPFLNEARTVANLSHSHIVKVLDFGIDTESKYPYLVMTYAPNGTLRQRHPHGTRLSPTEVLSYLRQLGPALQYAHERKLIHRDIKPENMLIGADGSILLGDFGIAVATQSSRYQGKQEVGGTVAYMAPEQIQGKAVAASDQYALAIVVYEWLVGQRPFTGSFAEIGSQHLFTAPPSIREKVPEITPQIEAVVLKALSKKPEDRYPSIQAFVSAFEKAYQESQSAPLPPPPKDVSGETTHMPQDANKTPQLSESQIPTARAQFTPSSPEQPPVGVTSGASHVMTNPNLSQIPTSRPLMTPTPSGSQLSGYYPVPPAAASAPPAPKQKSRAGLILTIVILILLLLGTLGGGGYLLWQMNNQIVALSKDRAANTQPTQPQSTQPIVTAPTATPSPTNETSGSAAATVTTTPEVTPTGGQIIIYNVADIKKFRFTCALSCDYNALDIVLDSITVNDEERTSTWHFTITNGSHQACEYMRAYKLYLTDESGKSYSSSGPFTEAILLNGDQTMERWASVKLGSEKNTVYQVHFEDTCFSFGSNKVYQIENFRI</sequence>